<name>X1AL86_9ZZZZ</name>
<sequence length="34" mass="3387">CTADPAYGGSGLNAVTAGVIAEDIAYSLPDSSNW</sequence>
<organism evidence="1">
    <name type="scientific">marine sediment metagenome</name>
    <dbReference type="NCBI Taxonomy" id="412755"/>
    <lineage>
        <taxon>unclassified sequences</taxon>
        <taxon>metagenomes</taxon>
        <taxon>ecological metagenomes</taxon>
    </lineage>
</organism>
<protein>
    <submittedName>
        <fullName evidence="1">Uncharacterized protein</fullName>
    </submittedName>
</protein>
<reference evidence="1" key="1">
    <citation type="journal article" date="2014" name="Front. Microbiol.">
        <title>High frequency of phylogenetically diverse reductive dehalogenase-homologous genes in deep subseafloor sedimentary metagenomes.</title>
        <authorList>
            <person name="Kawai M."/>
            <person name="Futagami T."/>
            <person name="Toyoda A."/>
            <person name="Takaki Y."/>
            <person name="Nishi S."/>
            <person name="Hori S."/>
            <person name="Arai W."/>
            <person name="Tsubouchi T."/>
            <person name="Morono Y."/>
            <person name="Uchiyama I."/>
            <person name="Ito T."/>
            <person name="Fujiyama A."/>
            <person name="Inagaki F."/>
            <person name="Takami H."/>
        </authorList>
    </citation>
    <scope>NUCLEOTIDE SEQUENCE</scope>
    <source>
        <strain evidence="1">Expedition CK06-06</strain>
    </source>
</reference>
<dbReference type="EMBL" id="BART01006286">
    <property type="protein sequence ID" value="GAG60741.1"/>
    <property type="molecule type" value="Genomic_DNA"/>
</dbReference>
<proteinExistence type="predicted"/>
<evidence type="ECO:0000313" key="1">
    <source>
        <dbReference type="EMBL" id="GAG60741.1"/>
    </source>
</evidence>
<gene>
    <name evidence="1" type="ORF">S01H4_14328</name>
</gene>
<comment type="caution">
    <text evidence="1">The sequence shown here is derived from an EMBL/GenBank/DDBJ whole genome shotgun (WGS) entry which is preliminary data.</text>
</comment>
<dbReference type="AlphaFoldDB" id="X1AL86"/>
<feature type="non-terminal residue" evidence="1">
    <location>
        <position position="1"/>
    </location>
</feature>
<accession>X1AL86</accession>